<dbReference type="EMBL" id="KR057902">
    <property type="protein sequence ID" value="AKU37110.1"/>
    <property type="molecule type" value="Genomic_DNA"/>
</dbReference>
<sequence length="154" mass="17028">MLFTPNHSEQRLPPPYYRGCWHGVCRDYFSGSCHHLFPKEGVYDLKNLLPPWGMAGSGFRPLSKIPHCCRPKVSGPSLNPSVVDHPLRSTKDLGLGGLLLHQLPNPPRAHLSAVLPFTIQDSPGKEDSPGFPDLKGRFSCITHPFATRPSNLVL</sequence>
<evidence type="ECO:0000313" key="1">
    <source>
        <dbReference type="EMBL" id="AKU37110.1"/>
    </source>
</evidence>
<geneLocation type="mitochondrion" evidence="1"/>
<name>A0A0U2F052_BOTBR</name>
<gene>
    <name evidence="1" type="primary">orf3</name>
</gene>
<dbReference type="GeneID" id="25396251"/>
<dbReference type="RefSeq" id="YP_009162764.1">
    <property type="nucleotide sequence ID" value="NC_027722.1"/>
</dbReference>
<keyword evidence="1" id="KW-0496">Mitochondrion</keyword>
<reference evidence="1" key="1">
    <citation type="journal article" date="2015" name="Mitochondrial DNA">
        <title>Complete mitochondrial genome of a hydrocarbon-producing green alga Botryococcus braunii strain Showa.</title>
        <authorList>
            <person name="Zou J."/>
            <person name="Bi G."/>
        </authorList>
    </citation>
    <scope>NUCLEOTIDE SEQUENCE</scope>
</reference>
<accession>A0A0U2F052</accession>
<dbReference type="AlphaFoldDB" id="A0A0U2F052"/>
<organism evidence="1">
    <name type="scientific">Botryococcus braunii</name>
    <name type="common">Green alga</name>
    <dbReference type="NCBI Taxonomy" id="38881"/>
    <lineage>
        <taxon>Eukaryota</taxon>
        <taxon>Viridiplantae</taxon>
        <taxon>Chlorophyta</taxon>
        <taxon>core chlorophytes</taxon>
        <taxon>Trebouxiophyceae</taxon>
        <taxon>Trebouxiophyceae incertae sedis</taxon>
        <taxon>Elliptochloris clade</taxon>
        <taxon>Botryococcus</taxon>
    </lineage>
</organism>
<proteinExistence type="predicted"/>
<protein>
    <submittedName>
        <fullName evidence="1">Uncharacterized protein</fullName>
    </submittedName>
</protein>